<dbReference type="EMBL" id="PPTO01000002">
    <property type="protein sequence ID" value="RDB60563.1"/>
    <property type="molecule type" value="Genomic_DNA"/>
</dbReference>
<evidence type="ECO:0000313" key="3">
    <source>
        <dbReference type="Proteomes" id="UP000253975"/>
    </source>
</evidence>
<reference evidence="2 3" key="1">
    <citation type="journal article" date="2018" name="Elife">
        <title>Discovery and characterization of a prevalent human gut bacterial enzyme sufficient for the inactivation of a family of plant toxins.</title>
        <authorList>
            <person name="Koppel N."/>
            <person name="Bisanz J.E."/>
            <person name="Pandelia M.E."/>
            <person name="Turnbaugh P.J."/>
            <person name="Balskus E.P."/>
        </authorList>
    </citation>
    <scope>NUCLEOTIDE SEQUENCE [LARGE SCALE GENOMIC DNA]</scope>
    <source>
        <strain evidence="2 3">OB21 GAM31</strain>
    </source>
</reference>
<gene>
    <name evidence="2" type="ORF">C1881_01330</name>
</gene>
<name>A0A369LLX9_9ACTN</name>
<comment type="caution">
    <text evidence="2">The sequence shown here is derived from an EMBL/GenBank/DDBJ whole genome shotgun (WGS) entry which is preliminary data.</text>
</comment>
<dbReference type="InterPro" id="IPR000847">
    <property type="entry name" value="LysR_HTH_N"/>
</dbReference>
<dbReference type="Gene3D" id="1.10.10.10">
    <property type="entry name" value="Winged helix-like DNA-binding domain superfamily/Winged helix DNA-binding domain"/>
    <property type="match status" value="1"/>
</dbReference>
<dbReference type="SUPFAM" id="SSF46785">
    <property type="entry name" value="Winged helix' DNA-binding domain"/>
    <property type="match status" value="1"/>
</dbReference>
<dbReference type="PANTHER" id="PTHR30432">
    <property type="entry name" value="TRANSCRIPTIONAL REGULATOR MODE"/>
    <property type="match status" value="1"/>
</dbReference>
<organism evidence="2 3">
    <name type="scientific">Slackia isoflavoniconvertens</name>
    <dbReference type="NCBI Taxonomy" id="572010"/>
    <lineage>
        <taxon>Bacteria</taxon>
        <taxon>Bacillati</taxon>
        <taxon>Actinomycetota</taxon>
        <taxon>Coriobacteriia</taxon>
        <taxon>Eggerthellales</taxon>
        <taxon>Eggerthellaceae</taxon>
        <taxon>Slackia</taxon>
    </lineage>
</organism>
<sequence length="114" mass="12587">MVTLDDISPHVKLSIGNDEANAVFGRGVAMLCRGVRDDGSLNKAAKNMGMAYSKAWRIMKQTEEAFGFCLINRDGAHGSTLTKEGALLLSAFEQLERDVNIYAERHLPEIFKTL</sequence>
<proteinExistence type="predicted"/>
<dbReference type="Pfam" id="PF00126">
    <property type="entry name" value="HTH_1"/>
    <property type="match status" value="1"/>
</dbReference>
<dbReference type="InterPro" id="IPR036390">
    <property type="entry name" value="WH_DNA-bd_sf"/>
</dbReference>
<dbReference type="GO" id="GO:0003700">
    <property type="term" value="F:DNA-binding transcription factor activity"/>
    <property type="evidence" value="ECO:0007669"/>
    <property type="project" value="InterPro"/>
</dbReference>
<protein>
    <submittedName>
        <fullName evidence="2">ModE family transcriptional regulator</fullName>
    </submittedName>
</protein>
<accession>A0A369LLX9</accession>
<feature type="domain" description="HTH lysR-type" evidence="1">
    <location>
        <begin position="35"/>
        <end position="85"/>
    </location>
</feature>
<evidence type="ECO:0000259" key="1">
    <source>
        <dbReference type="Pfam" id="PF00126"/>
    </source>
</evidence>
<dbReference type="Proteomes" id="UP000253975">
    <property type="component" value="Unassembled WGS sequence"/>
</dbReference>
<dbReference type="InterPro" id="IPR051815">
    <property type="entry name" value="Molybdate_resp_trans_reg"/>
</dbReference>
<evidence type="ECO:0000313" key="2">
    <source>
        <dbReference type="EMBL" id="RDB60563.1"/>
    </source>
</evidence>
<dbReference type="AlphaFoldDB" id="A0A369LLX9"/>
<dbReference type="InterPro" id="IPR036388">
    <property type="entry name" value="WH-like_DNA-bd_sf"/>
</dbReference>
<dbReference type="PANTHER" id="PTHR30432:SF1">
    <property type="entry name" value="DNA-BINDING TRANSCRIPTIONAL DUAL REGULATOR MODE"/>
    <property type="match status" value="1"/>
</dbReference>